<evidence type="ECO:0000313" key="5">
    <source>
        <dbReference type="EMBL" id="REF35378.1"/>
    </source>
</evidence>
<feature type="domain" description="VOC" evidence="4">
    <location>
        <begin position="12"/>
        <end position="143"/>
    </location>
</feature>
<name>A0A3D9V0U2_THECX</name>
<dbReference type="InterPro" id="IPR051785">
    <property type="entry name" value="MMCE/EMCE_epimerase"/>
</dbReference>
<organism evidence="5 6">
    <name type="scientific">Thermasporomyces composti</name>
    <dbReference type="NCBI Taxonomy" id="696763"/>
    <lineage>
        <taxon>Bacteria</taxon>
        <taxon>Bacillati</taxon>
        <taxon>Actinomycetota</taxon>
        <taxon>Actinomycetes</taxon>
        <taxon>Propionibacteriales</taxon>
        <taxon>Nocardioidaceae</taxon>
        <taxon>Thermasporomyces</taxon>
    </lineage>
</organism>
<dbReference type="RefSeq" id="WP_211310480.1">
    <property type="nucleotide sequence ID" value="NZ_QTUC01000001.1"/>
</dbReference>
<dbReference type="GO" id="GO:0004493">
    <property type="term" value="F:methylmalonyl-CoA epimerase activity"/>
    <property type="evidence" value="ECO:0007669"/>
    <property type="project" value="TreeGrafter"/>
</dbReference>
<proteinExistence type="inferred from homology"/>
<evidence type="ECO:0000256" key="3">
    <source>
        <dbReference type="SAM" id="MobiDB-lite"/>
    </source>
</evidence>
<evidence type="ECO:0000256" key="1">
    <source>
        <dbReference type="ARBA" id="ARBA00009308"/>
    </source>
</evidence>
<dbReference type="GO" id="GO:0046872">
    <property type="term" value="F:metal ion binding"/>
    <property type="evidence" value="ECO:0007669"/>
    <property type="project" value="UniProtKB-KW"/>
</dbReference>
<dbReference type="SUPFAM" id="SSF54593">
    <property type="entry name" value="Glyoxalase/Bleomycin resistance protein/Dihydroxybiphenyl dioxygenase"/>
    <property type="match status" value="1"/>
</dbReference>
<accession>A0A3D9V0U2</accession>
<comment type="caution">
    <text evidence="5">The sequence shown here is derived from an EMBL/GenBank/DDBJ whole genome shotgun (WGS) entry which is preliminary data.</text>
</comment>
<dbReference type="GO" id="GO:0046491">
    <property type="term" value="P:L-methylmalonyl-CoA metabolic process"/>
    <property type="evidence" value="ECO:0007669"/>
    <property type="project" value="TreeGrafter"/>
</dbReference>
<reference evidence="5 6" key="1">
    <citation type="submission" date="2018-08" db="EMBL/GenBank/DDBJ databases">
        <title>Sequencing the genomes of 1000 actinobacteria strains.</title>
        <authorList>
            <person name="Klenk H.-P."/>
        </authorList>
    </citation>
    <scope>NUCLEOTIDE SEQUENCE [LARGE SCALE GENOMIC DNA]</scope>
    <source>
        <strain evidence="5 6">DSM 22891</strain>
    </source>
</reference>
<dbReference type="InterPro" id="IPR017515">
    <property type="entry name" value="MeMalonyl-CoA_epimerase"/>
</dbReference>
<dbReference type="CDD" id="cd07249">
    <property type="entry name" value="MMCE"/>
    <property type="match status" value="1"/>
</dbReference>
<dbReference type="InterPro" id="IPR029068">
    <property type="entry name" value="Glyas_Bleomycin-R_OHBP_Dase"/>
</dbReference>
<feature type="compositionally biased region" description="Basic and acidic residues" evidence="3">
    <location>
        <begin position="167"/>
        <end position="187"/>
    </location>
</feature>
<dbReference type="InterPro" id="IPR037523">
    <property type="entry name" value="VOC_core"/>
</dbReference>
<evidence type="ECO:0000259" key="4">
    <source>
        <dbReference type="PROSITE" id="PS51819"/>
    </source>
</evidence>
<keyword evidence="2" id="KW-0479">Metal-binding</keyword>
<dbReference type="Pfam" id="PF13669">
    <property type="entry name" value="Glyoxalase_4"/>
    <property type="match status" value="1"/>
</dbReference>
<dbReference type="EMBL" id="QTUC01000001">
    <property type="protein sequence ID" value="REF35378.1"/>
    <property type="molecule type" value="Genomic_DNA"/>
</dbReference>
<dbReference type="NCBIfam" id="TIGR03081">
    <property type="entry name" value="metmalonyl_epim"/>
    <property type="match status" value="1"/>
</dbReference>
<dbReference type="PANTHER" id="PTHR43048">
    <property type="entry name" value="METHYLMALONYL-COA EPIMERASE"/>
    <property type="match status" value="1"/>
</dbReference>
<dbReference type="Gene3D" id="3.10.180.10">
    <property type="entry name" value="2,3-Dihydroxybiphenyl 1,2-Dioxygenase, domain 1"/>
    <property type="match status" value="1"/>
</dbReference>
<dbReference type="PANTHER" id="PTHR43048:SF3">
    <property type="entry name" value="METHYLMALONYL-COA EPIMERASE, MITOCHONDRIAL"/>
    <property type="match status" value="1"/>
</dbReference>
<evidence type="ECO:0000256" key="2">
    <source>
        <dbReference type="ARBA" id="ARBA00022723"/>
    </source>
</evidence>
<keyword evidence="6" id="KW-1185">Reference proteome</keyword>
<feature type="compositionally biased region" description="Basic and acidic residues" evidence="3">
    <location>
        <begin position="147"/>
        <end position="158"/>
    </location>
</feature>
<sequence>MADEPPRPLLQTIDHVGVAVHDLDAATKWYSETFGMRVIHTEVNEEQGVREAMLSVGSGEGPLLQLLAPLNDASPVARFLASRGEGLHQVAYAVDDVDEATAILRERGLDPLYPHARRGTAGTRVNFLHPKSAGGVLVELVERSPHRIDGRADQHVDRQVGPATVRHPGETRGDAPHEESDRPGRET</sequence>
<comment type="similarity">
    <text evidence="1">Belongs to the methylmalonyl-CoA epimerase family.</text>
</comment>
<dbReference type="PROSITE" id="PS51819">
    <property type="entry name" value="VOC"/>
    <property type="match status" value="1"/>
</dbReference>
<gene>
    <name evidence="5" type="ORF">DFJ64_0757</name>
</gene>
<protein>
    <submittedName>
        <fullName evidence="5">Methylmalonyl-CoA epimerase</fullName>
    </submittedName>
</protein>
<feature type="region of interest" description="Disordered" evidence="3">
    <location>
        <begin position="147"/>
        <end position="187"/>
    </location>
</feature>
<dbReference type="AlphaFoldDB" id="A0A3D9V0U2"/>
<dbReference type="Proteomes" id="UP000256485">
    <property type="component" value="Unassembled WGS sequence"/>
</dbReference>
<evidence type="ECO:0000313" key="6">
    <source>
        <dbReference type="Proteomes" id="UP000256485"/>
    </source>
</evidence>